<dbReference type="RefSeq" id="WP_084002794.1">
    <property type="nucleotide sequence ID" value="NZ_MCRI01000001.1"/>
</dbReference>
<dbReference type="EMBL" id="MCRI01000001">
    <property type="protein sequence ID" value="ODN68188.1"/>
    <property type="molecule type" value="Genomic_DNA"/>
</dbReference>
<comment type="caution">
    <text evidence="2">The sequence shown here is derived from an EMBL/GenBank/DDBJ whole genome shotgun (WGS) entry which is preliminary data.</text>
</comment>
<keyword evidence="1" id="KW-0732">Signal</keyword>
<dbReference type="Proteomes" id="UP000094379">
    <property type="component" value="Unassembled WGS sequence"/>
</dbReference>
<organism evidence="2 3">
    <name type="scientific">Methylophaga muralis</name>
    <dbReference type="NCBI Taxonomy" id="291169"/>
    <lineage>
        <taxon>Bacteria</taxon>
        <taxon>Pseudomonadati</taxon>
        <taxon>Pseudomonadota</taxon>
        <taxon>Gammaproteobacteria</taxon>
        <taxon>Thiotrichales</taxon>
        <taxon>Piscirickettsiaceae</taxon>
        <taxon>Methylophaga</taxon>
    </lineage>
</organism>
<proteinExistence type="predicted"/>
<feature type="chain" id="PRO_5009128786" description="Outer membrane protein beta-barrel domain-containing protein" evidence="1">
    <location>
        <begin position="21"/>
        <end position="110"/>
    </location>
</feature>
<accession>A0A1E3GVS6</accession>
<sequence length="110" mass="12343">MRLSTTMLWLSLASASTVQADEPAFSYNFYSSIRMQAETVIPDNQQIMSGYGGLRDAYSRVGFNAAYVFSQNTSLFAQLELPFDSANFRFRDSYDQAKPDVIKKKISASV</sequence>
<evidence type="ECO:0000313" key="2">
    <source>
        <dbReference type="EMBL" id="ODN68188.1"/>
    </source>
</evidence>
<keyword evidence="3" id="KW-1185">Reference proteome</keyword>
<name>A0A1E3GVS6_9GAMM</name>
<reference evidence="2 3" key="1">
    <citation type="submission" date="2016-07" db="EMBL/GenBank/DDBJ databases">
        <title>Draft Genome Sequence of Methylophaga muralis Bur 1.</title>
        <authorList>
            <person name="Vasilenko O.V."/>
            <person name="Doronina N.V."/>
            <person name="Shmareva M.N."/>
            <person name="Tarlachkov S.V."/>
            <person name="Mustakhimov I."/>
            <person name="Trotsenko Y.A."/>
        </authorList>
    </citation>
    <scope>NUCLEOTIDE SEQUENCE [LARGE SCALE GENOMIC DNA]</scope>
    <source>
        <strain evidence="2 3">Bur 1</strain>
    </source>
</reference>
<dbReference type="STRING" id="291169.A9E74_00160"/>
<evidence type="ECO:0008006" key="4">
    <source>
        <dbReference type="Google" id="ProtNLM"/>
    </source>
</evidence>
<protein>
    <recommendedName>
        <fullName evidence="4">Outer membrane protein beta-barrel domain-containing protein</fullName>
    </recommendedName>
</protein>
<evidence type="ECO:0000313" key="3">
    <source>
        <dbReference type="Proteomes" id="UP000094379"/>
    </source>
</evidence>
<evidence type="ECO:0000256" key="1">
    <source>
        <dbReference type="SAM" id="SignalP"/>
    </source>
</evidence>
<gene>
    <name evidence="2" type="ORF">A9E74_00160</name>
</gene>
<feature type="signal peptide" evidence="1">
    <location>
        <begin position="1"/>
        <end position="20"/>
    </location>
</feature>
<dbReference type="AlphaFoldDB" id="A0A1E3GVS6"/>